<keyword evidence="4" id="KW-1185">Reference proteome</keyword>
<feature type="compositionally biased region" description="Low complexity" evidence="1">
    <location>
        <begin position="115"/>
        <end position="130"/>
    </location>
</feature>
<dbReference type="GO" id="GO:0046856">
    <property type="term" value="P:phosphatidylinositol dephosphorylation"/>
    <property type="evidence" value="ECO:0007669"/>
    <property type="project" value="InterPro"/>
</dbReference>
<protein>
    <submittedName>
        <fullName evidence="3">DNase I-like protein</fullName>
    </submittedName>
</protein>
<feature type="compositionally biased region" description="Low complexity" evidence="1">
    <location>
        <begin position="158"/>
        <end position="172"/>
    </location>
</feature>
<gene>
    <name evidence="3" type="ORF">BT63DRAFT_451946</name>
</gene>
<dbReference type="PANTHER" id="PTHR11200">
    <property type="entry name" value="INOSITOL 5-PHOSPHATASE"/>
    <property type="match status" value="1"/>
</dbReference>
<feature type="region of interest" description="Disordered" evidence="1">
    <location>
        <begin position="1"/>
        <end position="523"/>
    </location>
</feature>
<feature type="compositionally biased region" description="Basic and acidic residues" evidence="1">
    <location>
        <begin position="393"/>
        <end position="404"/>
    </location>
</feature>
<feature type="compositionally biased region" description="Polar residues" evidence="1">
    <location>
        <begin position="211"/>
        <end position="225"/>
    </location>
</feature>
<sequence length="1256" mass="141437">MDVQEEGNHDGSSIKPVSSLRNKWESLIQGHAATPDKPGPVIPARPSRKDGGATIGNQRDDSTGASETRGNVRASLDIPRPHGLYNSSAHQAQLESMVSPVREDSGPQTPRTKARPASMISMSPSRSPPRVYVDSPKSNLRLQTRPTNIFQSPPDIRTSQTTSGSPTSPTAPNRFKLPNRVGTPVVDSPSMPLFQPSPRVIPVTDPRKPSSRISPTRGTASANNSVPPPINRAGKPKAFSTPQPRKMNDSLAAPVNHDIDEDKVSPFSTPPSEPESPPALDLPPPIPEFSKPKQTPVAQARDNYFSRPPRRQAEEHPPPIKPPRPTQHVDEPATPLRGDRILPPPILPPRRDNVQEKQPPQPPQSRARSPHPPLPPQSRARSPKPPFPPPEPPVRRSMDQEPRSTQRNVTDVSRPSLDNDMITRHRNQDPRNLIPPRRTATTKDLSSLPPPPRPPRTDTLNNARRQSPPRLSGDTLIPGRRGSRPRALDSEDDEDEQSPERSTPSMDDFPDASQANRRPPRFLEKPHEIFTKYETKLFAVCGEYLCTSGYITRAWNLVTGELLLNLPHGEHVKATSLAFKHARDVEDEGKRIWVGTNNGELHEIDIPSKSIIASRLDAHSRSSIVKIHRQIQDMWSIDEEGKLMVWAPGEDGTPSLDLSPSLYRIPPKPNFILILENRLWIGIQKGIWVYEHDPSERTARQLTKSPLTQHGVGDVTSGTIVTGQADRVYFGHNDGRITIYNRKDFSFIGVVQVREYKISSLVGVGNYLWAGFYTGMIYVYDTSTQPWKVLKDWKAHEGTLFGVQVDKTSIWKLDRLQVASLGTDGAVRLWDGMMTDDWLENDMQLSDEQFCTFNEITASVLTWNAGASKPSSLRNDDRDNNFFREYLSGSEPSDIYIFGFQELVDLEDAGSTRRDVTSQVMKKMFKRDKKKDGASDSHSQERMRHQYLDWKNHIARMLDENMPSDTTYQLLHTSNLVGLFTCIFVKDSIRPRIDSLDAAQIRLGMGGHLGNKGALVVRFLLDDSSLCFLNCHLAAGQRHTRQRNENVAAIMESTPLPTASHASVRAASFVGGGDGSMVLDHEICILNGDLNYRIDSTPRDTIFAELRRGQLHKLLERDQLLVSRRRNPGFRLRAFEERPLTFAPTYKYDVGTDTYDSSEKKRAPAWCDRVLYRGLGRIKMDEYKRWEVRTSDHRPVSGRFRVRVKTVRPEERERVRLEGERRFEEVKMKVGMDIKLDYLVNVLGMNEKEAMRRLTA</sequence>
<feature type="compositionally biased region" description="Pro residues" evidence="1">
    <location>
        <begin position="383"/>
        <end position="392"/>
    </location>
</feature>
<dbReference type="SUPFAM" id="SSF56219">
    <property type="entry name" value="DNase I-like"/>
    <property type="match status" value="1"/>
</dbReference>
<feature type="compositionally biased region" description="Polar residues" evidence="1">
    <location>
        <begin position="136"/>
        <end position="151"/>
    </location>
</feature>
<dbReference type="GO" id="GO:0004439">
    <property type="term" value="F:phosphatidylinositol-4,5-bisphosphate 5-phosphatase activity"/>
    <property type="evidence" value="ECO:0007669"/>
    <property type="project" value="TreeGrafter"/>
</dbReference>
<evidence type="ECO:0000259" key="2">
    <source>
        <dbReference type="SMART" id="SM00128"/>
    </source>
</evidence>
<dbReference type="InterPro" id="IPR011047">
    <property type="entry name" value="Quinoprotein_ADH-like_sf"/>
</dbReference>
<feature type="domain" description="Inositol polyphosphate-related phosphatase" evidence="2">
    <location>
        <begin position="854"/>
        <end position="1208"/>
    </location>
</feature>
<dbReference type="Pfam" id="PF22669">
    <property type="entry name" value="Exo_endo_phos2"/>
    <property type="match status" value="1"/>
</dbReference>
<dbReference type="InterPro" id="IPR046985">
    <property type="entry name" value="IP5"/>
</dbReference>
<dbReference type="AlphaFoldDB" id="A0A6A6UR29"/>
<evidence type="ECO:0000313" key="4">
    <source>
        <dbReference type="Proteomes" id="UP000799302"/>
    </source>
</evidence>
<dbReference type="InterPro" id="IPR015943">
    <property type="entry name" value="WD40/YVTN_repeat-like_dom_sf"/>
</dbReference>
<dbReference type="EMBL" id="MU004231">
    <property type="protein sequence ID" value="KAF2673891.1"/>
    <property type="molecule type" value="Genomic_DNA"/>
</dbReference>
<dbReference type="Gene3D" id="2.130.10.10">
    <property type="entry name" value="YVTN repeat-like/Quinoprotein amine dehydrogenase"/>
    <property type="match status" value="1"/>
</dbReference>
<dbReference type="SUPFAM" id="SSF50998">
    <property type="entry name" value="Quinoprotein alcohol dehydrogenase-like"/>
    <property type="match status" value="1"/>
</dbReference>
<feature type="compositionally biased region" description="Polar residues" evidence="1">
    <location>
        <begin position="85"/>
        <end position="96"/>
    </location>
</feature>
<accession>A0A6A6UR29</accession>
<dbReference type="Gene3D" id="3.60.10.10">
    <property type="entry name" value="Endonuclease/exonuclease/phosphatase"/>
    <property type="match status" value="1"/>
</dbReference>
<dbReference type="SMART" id="SM00128">
    <property type="entry name" value="IPPc"/>
    <property type="match status" value="1"/>
</dbReference>
<dbReference type="OrthoDB" id="2248459at2759"/>
<dbReference type="InterPro" id="IPR036691">
    <property type="entry name" value="Endo/exonu/phosph_ase_sf"/>
</dbReference>
<dbReference type="Proteomes" id="UP000799302">
    <property type="component" value="Unassembled WGS sequence"/>
</dbReference>
<organism evidence="3 4">
    <name type="scientific">Microthyrium microscopicum</name>
    <dbReference type="NCBI Taxonomy" id="703497"/>
    <lineage>
        <taxon>Eukaryota</taxon>
        <taxon>Fungi</taxon>
        <taxon>Dikarya</taxon>
        <taxon>Ascomycota</taxon>
        <taxon>Pezizomycotina</taxon>
        <taxon>Dothideomycetes</taxon>
        <taxon>Dothideomycetes incertae sedis</taxon>
        <taxon>Microthyriales</taxon>
        <taxon>Microthyriaceae</taxon>
        <taxon>Microthyrium</taxon>
    </lineage>
</organism>
<reference evidence="3" key="1">
    <citation type="journal article" date="2020" name="Stud. Mycol.">
        <title>101 Dothideomycetes genomes: a test case for predicting lifestyles and emergence of pathogens.</title>
        <authorList>
            <person name="Haridas S."/>
            <person name="Albert R."/>
            <person name="Binder M."/>
            <person name="Bloem J."/>
            <person name="Labutti K."/>
            <person name="Salamov A."/>
            <person name="Andreopoulos B."/>
            <person name="Baker S."/>
            <person name="Barry K."/>
            <person name="Bills G."/>
            <person name="Bluhm B."/>
            <person name="Cannon C."/>
            <person name="Castanera R."/>
            <person name="Culley D."/>
            <person name="Daum C."/>
            <person name="Ezra D."/>
            <person name="Gonzalez J."/>
            <person name="Henrissat B."/>
            <person name="Kuo A."/>
            <person name="Liang C."/>
            <person name="Lipzen A."/>
            <person name="Lutzoni F."/>
            <person name="Magnuson J."/>
            <person name="Mondo S."/>
            <person name="Nolan M."/>
            <person name="Ohm R."/>
            <person name="Pangilinan J."/>
            <person name="Park H.-J."/>
            <person name="Ramirez L."/>
            <person name="Alfaro M."/>
            <person name="Sun H."/>
            <person name="Tritt A."/>
            <person name="Yoshinaga Y."/>
            <person name="Zwiers L.-H."/>
            <person name="Turgeon B."/>
            <person name="Goodwin S."/>
            <person name="Spatafora J."/>
            <person name="Crous P."/>
            <person name="Grigoriev I."/>
        </authorList>
    </citation>
    <scope>NUCLEOTIDE SEQUENCE</scope>
    <source>
        <strain evidence="3">CBS 115976</strain>
    </source>
</reference>
<dbReference type="InterPro" id="IPR000300">
    <property type="entry name" value="IPPc"/>
</dbReference>
<dbReference type="PANTHER" id="PTHR11200:SF240">
    <property type="entry name" value="INOSITOL POLYPHOSPHATE 5-PHOSPHATASE C9G1.10C-RELATED"/>
    <property type="match status" value="1"/>
</dbReference>
<evidence type="ECO:0000256" key="1">
    <source>
        <dbReference type="SAM" id="MobiDB-lite"/>
    </source>
</evidence>
<evidence type="ECO:0000313" key="3">
    <source>
        <dbReference type="EMBL" id="KAF2673891.1"/>
    </source>
</evidence>
<proteinExistence type="predicted"/>
<name>A0A6A6UR29_9PEZI</name>
<feature type="compositionally biased region" description="Pro residues" evidence="1">
    <location>
        <begin position="268"/>
        <end position="287"/>
    </location>
</feature>